<evidence type="ECO:0000313" key="3">
    <source>
        <dbReference type="Proteomes" id="UP000656042"/>
    </source>
</evidence>
<evidence type="ECO:0000259" key="1">
    <source>
        <dbReference type="Pfam" id="PF13649"/>
    </source>
</evidence>
<organism evidence="2 3">
    <name type="scientific">Mangrovihabitans endophyticus</name>
    <dbReference type="NCBI Taxonomy" id="1751298"/>
    <lineage>
        <taxon>Bacteria</taxon>
        <taxon>Bacillati</taxon>
        <taxon>Actinomycetota</taxon>
        <taxon>Actinomycetes</taxon>
        <taxon>Micromonosporales</taxon>
        <taxon>Micromonosporaceae</taxon>
        <taxon>Mangrovihabitans</taxon>
    </lineage>
</organism>
<feature type="domain" description="Methyltransferase" evidence="1">
    <location>
        <begin position="22"/>
        <end position="103"/>
    </location>
</feature>
<dbReference type="AlphaFoldDB" id="A0A8J3BXS4"/>
<comment type="caution">
    <text evidence="2">The sequence shown here is derived from an EMBL/GenBank/DDBJ whole genome shotgun (WGS) entry which is preliminary data.</text>
</comment>
<sequence length="136" mass="14424">MRRHIQLGVRFLAELADDGHALEFAIGTGRVAIPLIEHGVPVAGIELSQPMADQLNRKRTDIPVVIGDMATTTVAGQFSLVYVVWNSISNLRTQPEQVACFRNGVQGVRRQAGSAPFGQSEVSSIGAAAAVGQAFA</sequence>
<gene>
    <name evidence="2" type="ORF">GCM10012284_11700</name>
</gene>
<dbReference type="InterPro" id="IPR041698">
    <property type="entry name" value="Methyltransf_25"/>
</dbReference>
<reference evidence="2" key="1">
    <citation type="journal article" date="2014" name="Int. J. Syst. Evol. Microbiol.">
        <title>Complete genome sequence of Corynebacterium casei LMG S-19264T (=DSM 44701T), isolated from a smear-ripened cheese.</title>
        <authorList>
            <consortium name="US DOE Joint Genome Institute (JGI-PGF)"/>
            <person name="Walter F."/>
            <person name="Albersmeier A."/>
            <person name="Kalinowski J."/>
            <person name="Ruckert C."/>
        </authorList>
    </citation>
    <scope>NUCLEOTIDE SEQUENCE</scope>
    <source>
        <strain evidence="2">CGMCC 4.7299</strain>
    </source>
</reference>
<proteinExistence type="predicted"/>
<protein>
    <recommendedName>
        <fullName evidence="1">Methyltransferase domain-containing protein</fullName>
    </recommendedName>
</protein>
<accession>A0A8J3BXS4</accession>
<dbReference type="RefSeq" id="WP_229715612.1">
    <property type="nucleotide sequence ID" value="NZ_BMMX01000002.1"/>
</dbReference>
<dbReference type="SUPFAM" id="SSF53335">
    <property type="entry name" value="S-adenosyl-L-methionine-dependent methyltransferases"/>
    <property type="match status" value="1"/>
</dbReference>
<dbReference type="Proteomes" id="UP000656042">
    <property type="component" value="Unassembled WGS sequence"/>
</dbReference>
<dbReference type="Gene3D" id="3.40.50.150">
    <property type="entry name" value="Vaccinia Virus protein VP39"/>
    <property type="match status" value="1"/>
</dbReference>
<name>A0A8J3BXS4_9ACTN</name>
<dbReference type="Pfam" id="PF13649">
    <property type="entry name" value="Methyltransf_25"/>
    <property type="match status" value="1"/>
</dbReference>
<reference evidence="2" key="2">
    <citation type="submission" date="2020-09" db="EMBL/GenBank/DDBJ databases">
        <authorList>
            <person name="Sun Q."/>
            <person name="Zhou Y."/>
        </authorList>
    </citation>
    <scope>NUCLEOTIDE SEQUENCE</scope>
    <source>
        <strain evidence="2">CGMCC 4.7299</strain>
    </source>
</reference>
<dbReference type="EMBL" id="BMMX01000002">
    <property type="protein sequence ID" value="GGK79377.1"/>
    <property type="molecule type" value="Genomic_DNA"/>
</dbReference>
<evidence type="ECO:0000313" key="2">
    <source>
        <dbReference type="EMBL" id="GGK79377.1"/>
    </source>
</evidence>
<dbReference type="InterPro" id="IPR029063">
    <property type="entry name" value="SAM-dependent_MTases_sf"/>
</dbReference>
<keyword evidence="3" id="KW-1185">Reference proteome</keyword>